<gene>
    <name evidence="2" type="ORF">DPMN_125097</name>
</gene>
<dbReference type="EMBL" id="JAIWYP010000005">
    <property type="protein sequence ID" value="KAH3823298.1"/>
    <property type="molecule type" value="Genomic_DNA"/>
</dbReference>
<proteinExistence type="predicted"/>
<accession>A0A9D4GUN6</accession>
<feature type="region of interest" description="Disordered" evidence="1">
    <location>
        <begin position="50"/>
        <end position="81"/>
    </location>
</feature>
<evidence type="ECO:0000313" key="3">
    <source>
        <dbReference type="Proteomes" id="UP000828390"/>
    </source>
</evidence>
<reference evidence="2" key="1">
    <citation type="journal article" date="2019" name="bioRxiv">
        <title>The Genome of the Zebra Mussel, Dreissena polymorpha: A Resource for Invasive Species Research.</title>
        <authorList>
            <person name="McCartney M.A."/>
            <person name="Auch B."/>
            <person name="Kono T."/>
            <person name="Mallez S."/>
            <person name="Zhang Y."/>
            <person name="Obille A."/>
            <person name="Becker A."/>
            <person name="Abrahante J.E."/>
            <person name="Garbe J."/>
            <person name="Badalamenti J.P."/>
            <person name="Herman A."/>
            <person name="Mangelson H."/>
            <person name="Liachko I."/>
            <person name="Sullivan S."/>
            <person name="Sone E.D."/>
            <person name="Koren S."/>
            <person name="Silverstein K.A.T."/>
            <person name="Beckman K.B."/>
            <person name="Gohl D.M."/>
        </authorList>
    </citation>
    <scope>NUCLEOTIDE SEQUENCE</scope>
    <source>
        <strain evidence="2">Duluth1</strain>
        <tissue evidence="2">Whole animal</tissue>
    </source>
</reference>
<evidence type="ECO:0000256" key="1">
    <source>
        <dbReference type="SAM" id="MobiDB-lite"/>
    </source>
</evidence>
<keyword evidence="3" id="KW-1185">Reference proteome</keyword>
<name>A0A9D4GUN6_DREPO</name>
<feature type="compositionally biased region" description="Low complexity" evidence="1">
    <location>
        <begin position="63"/>
        <end position="72"/>
    </location>
</feature>
<dbReference type="AlphaFoldDB" id="A0A9D4GUN6"/>
<comment type="caution">
    <text evidence="2">The sequence shown here is derived from an EMBL/GenBank/DDBJ whole genome shotgun (WGS) entry which is preliminary data.</text>
</comment>
<reference evidence="2" key="2">
    <citation type="submission" date="2020-11" db="EMBL/GenBank/DDBJ databases">
        <authorList>
            <person name="McCartney M.A."/>
            <person name="Auch B."/>
            <person name="Kono T."/>
            <person name="Mallez S."/>
            <person name="Becker A."/>
            <person name="Gohl D.M."/>
            <person name="Silverstein K.A.T."/>
            <person name="Koren S."/>
            <person name="Bechman K.B."/>
            <person name="Herman A."/>
            <person name="Abrahante J.E."/>
            <person name="Garbe J."/>
        </authorList>
    </citation>
    <scope>NUCLEOTIDE SEQUENCE</scope>
    <source>
        <strain evidence="2">Duluth1</strain>
        <tissue evidence="2">Whole animal</tissue>
    </source>
</reference>
<dbReference type="Proteomes" id="UP000828390">
    <property type="component" value="Unassembled WGS sequence"/>
</dbReference>
<organism evidence="2 3">
    <name type="scientific">Dreissena polymorpha</name>
    <name type="common">Zebra mussel</name>
    <name type="synonym">Mytilus polymorpha</name>
    <dbReference type="NCBI Taxonomy" id="45954"/>
    <lineage>
        <taxon>Eukaryota</taxon>
        <taxon>Metazoa</taxon>
        <taxon>Spiralia</taxon>
        <taxon>Lophotrochozoa</taxon>
        <taxon>Mollusca</taxon>
        <taxon>Bivalvia</taxon>
        <taxon>Autobranchia</taxon>
        <taxon>Heteroconchia</taxon>
        <taxon>Euheterodonta</taxon>
        <taxon>Imparidentia</taxon>
        <taxon>Neoheterodontei</taxon>
        <taxon>Myida</taxon>
        <taxon>Dreissenoidea</taxon>
        <taxon>Dreissenidae</taxon>
        <taxon>Dreissena</taxon>
    </lineage>
</organism>
<protein>
    <submittedName>
        <fullName evidence="2">Uncharacterized protein</fullName>
    </submittedName>
</protein>
<evidence type="ECO:0000313" key="2">
    <source>
        <dbReference type="EMBL" id="KAH3823298.1"/>
    </source>
</evidence>
<sequence>MLSEKEPTGSRRQKFIHLMFTYRFIRLLNRGKSNSCSRCDLMFKPFPDSKLARKREHSDRKPASSSTASSTPAKDEIKVRL</sequence>